<dbReference type="InterPro" id="IPR050887">
    <property type="entry name" value="Beta-mannosidase_GH2"/>
</dbReference>
<dbReference type="EMBL" id="MNPL01000393">
    <property type="protein sequence ID" value="OQR80063.1"/>
    <property type="molecule type" value="Genomic_DNA"/>
</dbReference>
<protein>
    <submittedName>
        <fullName evidence="4">Beta-mannosidase-like</fullName>
    </submittedName>
</protein>
<evidence type="ECO:0000256" key="2">
    <source>
        <dbReference type="ARBA" id="ARBA00023295"/>
    </source>
</evidence>
<keyword evidence="5" id="KW-1185">Reference proteome</keyword>
<keyword evidence="1" id="KW-0378">Hydrolase</keyword>
<dbReference type="GO" id="GO:0004567">
    <property type="term" value="F:beta-mannosidase activity"/>
    <property type="evidence" value="ECO:0007669"/>
    <property type="project" value="TreeGrafter"/>
</dbReference>
<dbReference type="PANTHER" id="PTHR43730:SF1">
    <property type="entry name" value="BETA-MANNOSIDASE"/>
    <property type="match status" value="1"/>
</dbReference>
<organism evidence="4 5">
    <name type="scientific">Tropilaelaps mercedesae</name>
    <dbReference type="NCBI Taxonomy" id="418985"/>
    <lineage>
        <taxon>Eukaryota</taxon>
        <taxon>Metazoa</taxon>
        <taxon>Ecdysozoa</taxon>
        <taxon>Arthropoda</taxon>
        <taxon>Chelicerata</taxon>
        <taxon>Arachnida</taxon>
        <taxon>Acari</taxon>
        <taxon>Parasitiformes</taxon>
        <taxon>Mesostigmata</taxon>
        <taxon>Gamasina</taxon>
        <taxon>Dermanyssoidea</taxon>
        <taxon>Laelapidae</taxon>
        <taxon>Tropilaelaps</taxon>
    </lineage>
</organism>
<feature type="domain" description="Beta-mannosidase-like galactose-binding" evidence="3">
    <location>
        <begin position="37"/>
        <end position="156"/>
    </location>
</feature>
<reference evidence="4 5" key="1">
    <citation type="journal article" date="2017" name="Gigascience">
        <title>Draft genome of the honey bee ectoparasitic mite, Tropilaelaps mercedesae, is shaped by the parasitic life history.</title>
        <authorList>
            <person name="Dong X."/>
            <person name="Armstrong S.D."/>
            <person name="Xia D."/>
            <person name="Makepeace B.L."/>
            <person name="Darby A.C."/>
            <person name="Kadowaki T."/>
        </authorList>
    </citation>
    <scope>NUCLEOTIDE SEQUENCE [LARGE SCALE GENOMIC DNA]</scope>
    <source>
        <strain evidence="4">Wuxi-XJTLU</strain>
    </source>
</reference>
<dbReference type="PANTHER" id="PTHR43730">
    <property type="entry name" value="BETA-MANNOSIDASE"/>
    <property type="match status" value="1"/>
</dbReference>
<keyword evidence="2" id="KW-0326">Glycosidase</keyword>
<dbReference type="Proteomes" id="UP000192247">
    <property type="component" value="Unassembled WGS sequence"/>
</dbReference>
<evidence type="ECO:0000256" key="1">
    <source>
        <dbReference type="ARBA" id="ARBA00022801"/>
    </source>
</evidence>
<dbReference type="InterPro" id="IPR054593">
    <property type="entry name" value="Beta-mannosidase-like_N2"/>
</dbReference>
<evidence type="ECO:0000313" key="5">
    <source>
        <dbReference type="Proteomes" id="UP000192247"/>
    </source>
</evidence>
<accession>A0A1V9Y303</accession>
<dbReference type="STRING" id="418985.A0A1V9Y303"/>
<dbReference type="InterPro" id="IPR008979">
    <property type="entry name" value="Galactose-bd-like_sf"/>
</dbReference>
<dbReference type="OrthoDB" id="2866996at2759"/>
<sequence>MLSRDGFVTIIGHGKRNFQHCIKGFIKGSLVSALVLPAVALGSTNVNLVFHGVDTVANITLNGQLILQTDNMFSRYVADVRALLKQDSNELVVAIQSPIFYSLSKFSEFYENNYTVYPTSHPSVQNGEEHANFIRKMQSSFSWDWGPAFPSLGIWKKVELEYYEGVQLRDVIVGTRENGEQ</sequence>
<dbReference type="GO" id="GO:0006516">
    <property type="term" value="P:glycoprotein catabolic process"/>
    <property type="evidence" value="ECO:0007669"/>
    <property type="project" value="TreeGrafter"/>
</dbReference>
<evidence type="ECO:0000259" key="3">
    <source>
        <dbReference type="Pfam" id="PF22666"/>
    </source>
</evidence>
<feature type="non-terminal residue" evidence="4">
    <location>
        <position position="181"/>
    </location>
</feature>
<comment type="caution">
    <text evidence="4">The sequence shown here is derived from an EMBL/GenBank/DDBJ whole genome shotgun (WGS) entry which is preliminary data.</text>
</comment>
<dbReference type="Pfam" id="PF22666">
    <property type="entry name" value="Glyco_hydro_2_N2"/>
    <property type="match status" value="1"/>
</dbReference>
<dbReference type="Gene3D" id="2.60.120.260">
    <property type="entry name" value="Galactose-binding domain-like"/>
    <property type="match status" value="1"/>
</dbReference>
<dbReference type="InParanoid" id="A0A1V9Y303"/>
<dbReference type="AlphaFoldDB" id="A0A1V9Y303"/>
<dbReference type="SUPFAM" id="SSF49785">
    <property type="entry name" value="Galactose-binding domain-like"/>
    <property type="match status" value="1"/>
</dbReference>
<proteinExistence type="predicted"/>
<gene>
    <name evidence="4" type="ORF">BIW11_00056</name>
</gene>
<evidence type="ECO:0000313" key="4">
    <source>
        <dbReference type="EMBL" id="OQR80063.1"/>
    </source>
</evidence>
<name>A0A1V9Y303_9ACAR</name>